<accession>A0A2J5I3G3</accession>
<organism evidence="2 3">
    <name type="scientific">Aspergillus taichungensis</name>
    <dbReference type="NCBI Taxonomy" id="482145"/>
    <lineage>
        <taxon>Eukaryota</taxon>
        <taxon>Fungi</taxon>
        <taxon>Dikarya</taxon>
        <taxon>Ascomycota</taxon>
        <taxon>Pezizomycotina</taxon>
        <taxon>Eurotiomycetes</taxon>
        <taxon>Eurotiomycetidae</taxon>
        <taxon>Eurotiales</taxon>
        <taxon>Aspergillaceae</taxon>
        <taxon>Aspergillus</taxon>
        <taxon>Aspergillus subgen. Circumdati</taxon>
    </lineage>
</organism>
<proteinExistence type="predicted"/>
<feature type="compositionally biased region" description="Polar residues" evidence="1">
    <location>
        <begin position="54"/>
        <end position="73"/>
    </location>
</feature>
<protein>
    <submittedName>
        <fullName evidence="2">Uncharacterized protein</fullName>
    </submittedName>
</protein>
<dbReference type="AlphaFoldDB" id="A0A2J5I3G3"/>
<dbReference type="EMBL" id="KZ559511">
    <property type="protein sequence ID" value="PLN84415.1"/>
    <property type="molecule type" value="Genomic_DNA"/>
</dbReference>
<evidence type="ECO:0000256" key="1">
    <source>
        <dbReference type="SAM" id="MobiDB-lite"/>
    </source>
</evidence>
<dbReference type="Proteomes" id="UP000235023">
    <property type="component" value="Unassembled WGS sequence"/>
</dbReference>
<reference evidence="3" key="1">
    <citation type="submission" date="2017-12" db="EMBL/GenBank/DDBJ databases">
        <authorList>
            <consortium name="DOE Joint Genome Institute"/>
            <person name="Mondo S.J."/>
            <person name="Kjaerbolling I."/>
            <person name="Vesth T.C."/>
            <person name="Frisvad J.C."/>
            <person name="Nybo J.L."/>
            <person name="Theobald S."/>
            <person name="Kuo A."/>
            <person name="Bowyer P."/>
            <person name="Matsuda Y."/>
            <person name="Lyhne E.K."/>
            <person name="Kogle M.E."/>
            <person name="Clum A."/>
            <person name="Lipzen A."/>
            <person name="Salamov A."/>
            <person name="Ngan C.Y."/>
            <person name="Daum C."/>
            <person name="Chiniquy J."/>
            <person name="Barry K."/>
            <person name="LaButti K."/>
            <person name="Haridas S."/>
            <person name="Simmons B.A."/>
            <person name="Magnuson J.K."/>
            <person name="Mortensen U.H."/>
            <person name="Larsen T.O."/>
            <person name="Grigoriev I.V."/>
            <person name="Baker S.E."/>
            <person name="Andersen M.R."/>
            <person name="Nordberg H.P."/>
            <person name="Cantor M.N."/>
            <person name="Hua S.X."/>
        </authorList>
    </citation>
    <scope>NUCLEOTIDE SEQUENCE [LARGE SCALE GENOMIC DNA]</scope>
    <source>
        <strain evidence="3">IBT 19404</strain>
    </source>
</reference>
<feature type="region of interest" description="Disordered" evidence="1">
    <location>
        <begin position="1"/>
        <end position="82"/>
    </location>
</feature>
<evidence type="ECO:0000313" key="3">
    <source>
        <dbReference type="Proteomes" id="UP000235023"/>
    </source>
</evidence>
<evidence type="ECO:0000313" key="2">
    <source>
        <dbReference type="EMBL" id="PLN84415.1"/>
    </source>
</evidence>
<name>A0A2J5I3G3_9EURO</name>
<gene>
    <name evidence="2" type="ORF">BDW42DRAFT_162456</name>
</gene>
<sequence>MTRPIYACPSRSTVASPSSVASATAPSPRKSTCPTTTVGRPIPGRSTAGPPRPTTKTKTISPTNRSTTGTHSRPGSAGCPTAGNRALAAIATTPPSEVRRCYPRTL</sequence>
<feature type="compositionally biased region" description="Low complexity" evidence="1">
    <location>
        <begin position="9"/>
        <end position="29"/>
    </location>
</feature>
<keyword evidence="3" id="KW-1185">Reference proteome</keyword>